<keyword evidence="6" id="KW-1133">Transmembrane helix</keyword>
<dbReference type="PANTHER" id="PTHR15583:SF12">
    <property type="entry name" value="INTERLEUKIN-17 RECEPTOR C"/>
    <property type="match status" value="1"/>
</dbReference>
<keyword evidence="5 11" id="KW-0732">Signal</keyword>
<evidence type="ECO:0000256" key="7">
    <source>
        <dbReference type="ARBA" id="ARBA00023136"/>
    </source>
</evidence>
<dbReference type="PANTHER" id="PTHR15583">
    <property type="entry name" value="INTERLEUKIN-17 RECEPTOR"/>
    <property type="match status" value="1"/>
</dbReference>
<reference evidence="13" key="2">
    <citation type="submission" date="2025-09" db="UniProtKB">
        <authorList>
            <consortium name="Ensembl"/>
        </authorList>
    </citation>
    <scope>IDENTIFICATION</scope>
</reference>
<dbReference type="InterPro" id="IPR027841">
    <property type="entry name" value="IL-17_rcpt_C/E_N"/>
</dbReference>
<protein>
    <recommendedName>
        <fullName evidence="12">SEFIR domain-containing protein</fullName>
    </recommendedName>
</protein>
<dbReference type="Pfam" id="PF15037">
    <property type="entry name" value="IL17_R_N"/>
    <property type="match status" value="1"/>
</dbReference>
<evidence type="ECO:0000256" key="3">
    <source>
        <dbReference type="ARBA" id="ARBA00022475"/>
    </source>
</evidence>
<organism evidence="13 14">
    <name type="scientific">Amphilophus citrinellus</name>
    <name type="common">Midas cichlid</name>
    <name type="synonym">Cichlasoma citrinellum</name>
    <dbReference type="NCBI Taxonomy" id="61819"/>
    <lineage>
        <taxon>Eukaryota</taxon>
        <taxon>Metazoa</taxon>
        <taxon>Chordata</taxon>
        <taxon>Craniata</taxon>
        <taxon>Vertebrata</taxon>
        <taxon>Euteleostomi</taxon>
        <taxon>Actinopterygii</taxon>
        <taxon>Neopterygii</taxon>
        <taxon>Teleostei</taxon>
        <taxon>Neoteleostei</taxon>
        <taxon>Acanthomorphata</taxon>
        <taxon>Ovalentaria</taxon>
        <taxon>Cichlomorphae</taxon>
        <taxon>Cichliformes</taxon>
        <taxon>Cichlidae</taxon>
        <taxon>New World cichlids</taxon>
        <taxon>Cichlasomatinae</taxon>
        <taxon>Heroini</taxon>
        <taxon>Amphilophus</taxon>
    </lineage>
</organism>
<dbReference type="Ensembl" id="ENSACIT00000024123.1">
    <property type="protein sequence ID" value="ENSACIP00000023506.1"/>
    <property type="gene ID" value="ENSACIG00000018256.1"/>
</dbReference>
<dbReference type="Gene3D" id="3.40.50.11530">
    <property type="match status" value="1"/>
</dbReference>
<dbReference type="Proteomes" id="UP000261340">
    <property type="component" value="Unplaced"/>
</dbReference>
<keyword evidence="7" id="KW-0472">Membrane</keyword>
<comment type="subcellular location">
    <subcellularLocation>
        <location evidence="1">Cell membrane</location>
        <topology evidence="1">Single-pass membrane protein</topology>
    </subcellularLocation>
    <subcellularLocation>
        <location evidence="2">Membrane</location>
        <topology evidence="2">Single-pass type I membrane protein</topology>
    </subcellularLocation>
</comment>
<evidence type="ECO:0000256" key="9">
    <source>
        <dbReference type="ARBA" id="ARBA00023180"/>
    </source>
</evidence>
<keyword evidence="9" id="KW-0325">Glycoprotein</keyword>
<evidence type="ECO:0000256" key="10">
    <source>
        <dbReference type="ARBA" id="ARBA00023198"/>
    </source>
</evidence>
<keyword evidence="4" id="KW-0812">Transmembrane</keyword>
<dbReference type="GO" id="GO:0006954">
    <property type="term" value="P:inflammatory response"/>
    <property type="evidence" value="ECO:0007669"/>
    <property type="project" value="UniProtKB-KW"/>
</dbReference>
<dbReference type="InterPro" id="IPR013568">
    <property type="entry name" value="SEFIR_dom"/>
</dbReference>
<evidence type="ECO:0000256" key="1">
    <source>
        <dbReference type="ARBA" id="ARBA00004162"/>
    </source>
</evidence>
<keyword evidence="14" id="KW-1185">Reference proteome</keyword>
<dbReference type="OMA" id="RTEEWMH"/>
<sequence length="637" mass="72008">MFVLGWPLLCVLLTLRMSACRLEILEHDSHDVVCSQGLYECTMEDENPLDPQNSVEVQTLKPDFKLCCKNKTACTLCLVIDMEFYIDPDEEAQGSSGSQEEYSEEKVNLKGSLTVCHHTGTLIPSCKKVEFTVNHAALIQQHQVKVSVVIADPGGFPFDSHLIVYIPPKNLTQNVVAPSFNEVCSQELQKIVQQCQAPKIRIAVTPEKNQVELKFEGSNKTLLMCVHYEEKGRCRSWDRMTIPLYSVTPCMCIQMWEKDNQMSLRSQQCPFNKIEKNVWENITVSGPREQETFDHGAMLLSWNVSAPCRLHGEVWLLYEDGLGGSTLRQPLAYGAAWKQNSKGLWVRSEIVDDGIYCHMRVNGMEHDLGPFCFDTGRESVICEEINIHVLVLSPDVHLTVFLLTFIDWVWSWQHGGIVKIGRRRHVVLLSPPDVDDGISELVYQLGSFLSNNGFSVSIDQQSRKEQCTWGPLPWLHSQLLELNSLGGRVLLVLTRKALERTEEWMHCNKDIIKGGMGKEEKDVPKLWPPYSDLFTASLFLIQADKLLRRAGERFLLITFDSHSTQTQTSNRSLPELLQGLPLFRLPSQTQSLLAEINIKETERGSRGMTWTSKKASSCKSFKSPACALITSITSVCT</sequence>
<evidence type="ECO:0000259" key="12">
    <source>
        <dbReference type="PROSITE" id="PS51534"/>
    </source>
</evidence>
<feature type="signal peptide" evidence="11">
    <location>
        <begin position="1"/>
        <end position="21"/>
    </location>
</feature>
<dbReference type="STRING" id="61819.ENSACIP00000023506"/>
<evidence type="ECO:0000256" key="2">
    <source>
        <dbReference type="ARBA" id="ARBA00004479"/>
    </source>
</evidence>
<evidence type="ECO:0000256" key="6">
    <source>
        <dbReference type="ARBA" id="ARBA00022989"/>
    </source>
</evidence>
<dbReference type="AlphaFoldDB" id="A0A3Q0SK83"/>
<feature type="chain" id="PRO_5018690677" description="SEFIR domain-containing protein" evidence="11">
    <location>
        <begin position="22"/>
        <end position="637"/>
    </location>
</feature>
<proteinExistence type="predicted"/>
<accession>A0A3Q0SK83</accession>
<keyword evidence="10" id="KW-0395">Inflammatory response</keyword>
<dbReference type="Pfam" id="PF08357">
    <property type="entry name" value="SEFIR"/>
    <property type="match status" value="1"/>
</dbReference>
<evidence type="ECO:0000313" key="14">
    <source>
        <dbReference type="Proteomes" id="UP000261340"/>
    </source>
</evidence>
<keyword evidence="8" id="KW-0675">Receptor</keyword>
<evidence type="ECO:0000256" key="5">
    <source>
        <dbReference type="ARBA" id="ARBA00022729"/>
    </source>
</evidence>
<dbReference type="GO" id="GO:0030368">
    <property type="term" value="F:interleukin-17 receptor activity"/>
    <property type="evidence" value="ECO:0007669"/>
    <property type="project" value="InterPro"/>
</dbReference>
<evidence type="ECO:0000313" key="13">
    <source>
        <dbReference type="Ensembl" id="ENSACIP00000023506.1"/>
    </source>
</evidence>
<dbReference type="GO" id="GO:0005886">
    <property type="term" value="C:plasma membrane"/>
    <property type="evidence" value="ECO:0007669"/>
    <property type="project" value="UniProtKB-SubCell"/>
</dbReference>
<evidence type="ECO:0000256" key="4">
    <source>
        <dbReference type="ARBA" id="ARBA00022692"/>
    </source>
</evidence>
<feature type="domain" description="SEFIR" evidence="12">
    <location>
        <begin position="423"/>
        <end position="594"/>
    </location>
</feature>
<evidence type="ECO:0000256" key="8">
    <source>
        <dbReference type="ARBA" id="ARBA00023170"/>
    </source>
</evidence>
<dbReference type="PROSITE" id="PS51534">
    <property type="entry name" value="SEFIR"/>
    <property type="match status" value="1"/>
</dbReference>
<dbReference type="GeneTree" id="ENSGT00940000168503"/>
<name>A0A3Q0SK83_AMPCI</name>
<dbReference type="InterPro" id="IPR039465">
    <property type="entry name" value="IL-17_rcpt-like"/>
</dbReference>
<keyword evidence="3" id="KW-1003">Cell membrane</keyword>
<evidence type="ECO:0000256" key="11">
    <source>
        <dbReference type="SAM" id="SignalP"/>
    </source>
</evidence>
<reference evidence="13" key="1">
    <citation type="submission" date="2025-08" db="UniProtKB">
        <authorList>
            <consortium name="Ensembl"/>
        </authorList>
    </citation>
    <scope>IDENTIFICATION</scope>
</reference>